<dbReference type="RefSeq" id="WP_101879567.1">
    <property type="nucleotide sequence ID" value="NZ_CACRUK010000043.1"/>
</dbReference>
<sequence>MEDAIKNYEDVDSWKTVIFLYNAAMKEVGTKLEILNDEFQHVHKYNPIEHIKTRIKTPESIVKKLKRYGYETSIENMLRYINDIAGVRLICSFTSDIYRLAEMIGNQSDLKVLAIKDYIKNPKESGYKSYHMLVSVPIFLSDSVVDTKVEIQIRTIAMDFWASLEHKIYYKFEGDAPDYISRELQECAQMVSELDDKMLSLNEAIQACLEVENMPVPVEPVKENQEQEKKQEDIVEHIWGKES</sequence>
<dbReference type="InterPro" id="IPR043519">
    <property type="entry name" value="NT_sf"/>
</dbReference>
<dbReference type="GO" id="GO:0016301">
    <property type="term" value="F:kinase activity"/>
    <property type="evidence" value="ECO:0007669"/>
    <property type="project" value="UniProtKB-KW"/>
</dbReference>
<dbReference type="UniPathway" id="UPA00908">
    <property type="reaction ID" value="UER00884"/>
</dbReference>
<evidence type="ECO:0000313" key="8">
    <source>
        <dbReference type="Proteomes" id="UP000234849"/>
    </source>
</evidence>
<dbReference type="Proteomes" id="UP000234849">
    <property type="component" value="Unassembled WGS sequence"/>
</dbReference>
<dbReference type="Gene3D" id="1.10.287.860">
    <property type="entry name" value="Nucleotidyltransferase"/>
    <property type="match status" value="1"/>
</dbReference>
<reference evidence="7 8" key="1">
    <citation type="journal article" date="2017" name="Genome Med.">
        <title>A novel Ruminococcus gnavus clade enriched in inflammatory bowel disease patients.</title>
        <authorList>
            <person name="Hall A.B."/>
            <person name="Yassour M."/>
            <person name="Sauk J."/>
            <person name="Garner A."/>
            <person name="Jiang X."/>
            <person name="Arthur T."/>
            <person name="Lagoudas G.K."/>
            <person name="Vatanen T."/>
            <person name="Fornelos N."/>
            <person name="Wilson R."/>
            <person name="Bertha M."/>
            <person name="Cohen M."/>
            <person name="Garber J."/>
            <person name="Khalili H."/>
            <person name="Gevers D."/>
            <person name="Ananthakrishnan A.N."/>
            <person name="Kugathasan S."/>
            <person name="Lander E.S."/>
            <person name="Blainey P."/>
            <person name="Vlamakis H."/>
            <person name="Xavier R.J."/>
            <person name="Huttenhower C."/>
        </authorList>
    </citation>
    <scope>NUCLEOTIDE SEQUENCE [LARGE SCALE GENOMIC DNA]</scope>
    <source>
        <strain evidence="5 8">RJX1118</strain>
        <strain evidence="6 7">RJX1128</strain>
    </source>
</reference>
<dbReference type="Pfam" id="PF04607">
    <property type="entry name" value="RelA_SpoT"/>
    <property type="match status" value="1"/>
</dbReference>
<dbReference type="PANTHER" id="PTHR47837:SF2">
    <property type="entry name" value="GTP PYROPHOSPHOKINASE YWAC"/>
    <property type="match status" value="1"/>
</dbReference>
<gene>
    <name evidence="5" type="ORF">CDL18_07250</name>
    <name evidence="6" type="ORF">CDL20_13275</name>
    <name evidence="4" type="ORF">O8D18_07465</name>
</gene>
<evidence type="ECO:0000313" key="4">
    <source>
        <dbReference type="EMBL" id="MCZ7693876.1"/>
    </source>
</evidence>
<evidence type="ECO:0000259" key="3">
    <source>
        <dbReference type="SMART" id="SM00954"/>
    </source>
</evidence>
<evidence type="ECO:0000313" key="7">
    <source>
        <dbReference type="Proteomes" id="UP000234840"/>
    </source>
</evidence>
<dbReference type="Proteomes" id="UP001148455">
    <property type="component" value="Unassembled WGS sequence"/>
</dbReference>
<keyword evidence="5" id="KW-0418">Kinase</keyword>
<dbReference type="SUPFAM" id="SSF81301">
    <property type="entry name" value="Nucleotidyltransferase"/>
    <property type="match status" value="1"/>
</dbReference>
<protein>
    <submittedName>
        <fullName evidence="4 5">GTP pyrophosphokinase</fullName>
    </submittedName>
</protein>
<feature type="region of interest" description="Disordered" evidence="2">
    <location>
        <begin position="222"/>
        <end position="243"/>
    </location>
</feature>
<dbReference type="Proteomes" id="UP000234840">
    <property type="component" value="Unassembled WGS sequence"/>
</dbReference>
<accession>A0A2N5NIJ1</accession>
<dbReference type="AlphaFoldDB" id="A0A2N5NIJ1"/>
<dbReference type="SMART" id="SM00954">
    <property type="entry name" value="RelA_SpoT"/>
    <property type="match status" value="1"/>
</dbReference>
<dbReference type="EMBL" id="NIHW01000041">
    <property type="protein sequence ID" value="PLT83621.1"/>
    <property type="molecule type" value="Genomic_DNA"/>
</dbReference>
<keyword evidence="5" id="KW-0808">Transferase</keyword>
<dbReference type="GO" id="GO:0015970">
    <property type="term" value="P:guanosine tetraphosphate biosynthetic process"/>
    <property type="evidence" value="ECO:0007669"/>
    <property type="project" value="UniProtKB-UniPathway"/>
</dbReference>
<evidence type="ECO:0000313" key="5">
    <source>
        <dbReference type="EMBL" id="PLT55514.1"/>
    </source>
</evidence>
<name>A0A2N5NIJ1_MEDGN</name>
<comment type="caution">
    <text evidence="5">The sequence shown here is derived from an EMBL/GenBank/DDBJ whole genome shotgun (WGS) entry which is preliminary data.</text>
</comment>
<evidence type="ECO:0000313" key="6">
    <source>
        <dbReference type="EMBL" id="PLT83621.1"/>
    </source>
</evidence>
<comment type="pathway">
    <text evidence="1">Purine metabolism; ppGpp biosynthesis; ppGpp from GTP: step 1/2.</text>
</comment>
<proteinExistence type="predicted"/>
<organism evidence="5 8">
    <name type="scientific">Mediterraneibacter gnavus</name>
    <name type="common">Ruminococcus gnavus</name>
    <dbReference type="NCBI Taxonomy" id="33038"/>
    <lineage>
        <taxon>Bacteria</taxon>
        <taxon>Bacillati</taxon>
        <taxon>Bacillota</taxon>
        <taxon>Clostridia</taxon>
        <taxon>Lachnospirales</taxon>
        <taxon>Lachnospiraceae</taxon>
        <taxon>Mediterraneibacter</taxon>
    </lineage>
</organism>
<dbReference type="InterPro" id="IPR052366">
    <property type="entry name" value="GTP_Pyrophosphokinase"/>
</dbReference>
<dbReference type="PANTHER" id="PTHR47837">
    <property type="entry name" value="GTP PYROPHOSPHOKINASE YJBM"/>
    <property type="match status" value="1"/>
</dbReference>
<dbReference type="Gene3D" id="3.30.460.10">
    <property type="entry name" value="Beta Polymerase, domain 2"/>
    <property type="match status" value="1"/>
</dbReference>
<dbReference type="InterPro" id="IPR007685">
    <property type="entry name" value="RelA_SpoT"/>
</dbReference>
<dbReference type="EMBL" id="NIHM01000008">
    <property type="protein sequence ID" value="PLT55514.1"/>
    <property type="molecule type" value="Genomic_DNA"/>
</dbReference>
<dbReference type="CDD" id="cd05399">
    <property type="entry name" value="NT_Rel-Spo_like"/>
    <property type="match status" value="1"/>
</dbReference>
<dbReference type="EMBL" id="JAPZED010000006">
    <property type="protein sequence ID" value="MCZ7693876.1"/>
    <property type="molecule type" value="Genomic_DNA"/>
</dbReference>
<feature type="domain" description="RelA/SpoT" evidence="3">
    <location>
        <begin position="53"/>
        <end position="176"/>
    </location>
</feature>
<evidence type="ECO:0000256" key="2">
    <source>
        <dbReference type="SAM" id="MobiDB-lite"/>
    </source>
</evidence>
<reference evidence="4" key="2">
    <citation type="submission" date="2022-12" db="EMBL/GenBank/DDBJ databases">
        <title>Genome of R. gnavus strain RSHDN_123.</title>
        <authorList>
            <person name="Abdugheni R."/>
        </authorList>
    </citation>
    <scope>NUCLEOTIDE SEQUENCE</scope>
    <source>
        <strain evidence="4">RSHDN_123</strain>
    </source>
</reference>
<evidence type="ECO:0000256" key="1">
    <source>
        <dbReference type="ARBA" id="ARBA00004976"/>
    </source>
</evidence>